<accession>A0ABW3T6R4</accession>
<dbReference type="EMBL" id="JBHTLQ010000067">
    <property type="protein sequence ID" value="MFD1192622.1"/>
    <property type="molecule type" value="Genomic_DNA"/>
</dbReference>
<evidence type="ECO:0000313" key="2">
    <source>
        <dbReference type="Proteomes" id="UP001597216"/>
    </source>
</evidence>
<organism evidence="1 2">
    <name type="scientific">Phenylobacterium conjunctum</name>
    <dbReference type="NCBI Taxonomy" id="1298959"/>
    <lineage>
        <taxon>Bacteria</taxon>
        <taxon>Pseudomonadati</taxon>
        <taxon>Pseudomonadota</taxon>
        <taxon>Alphaproteobacteria</taxon>
        <taxon>Caulobacterales</taxon>
        <taxon>Caulobacteraceae</taxon>
        <taxon>Phenylobacterium</taxon>
    </lineage>
</organism>
<gene>
    <name evidence="1" type="ORF">ACFQ27_18675</name>
</gene>
<keyword evidence="2" id="KW-1185">Reference proteome</keyword>
<evidence type="ECO:0000313" key="1">
    <source>
        <dbReference type="EMBL" id="MFD1192622.1"/>
    </source>
</evidence>
<protein>
    <recommendedName>
        <fullName evidence="3">Adenylate kinase</fullName>
    </recommendedName>
</protein>
<reference evidence="2" key="1">
    <citation type="journal article" date="2019" name="Int. J. Syst. Evol. Microbiol.">
        <title>The Global Catalogue of Microorganisms (GCM) 10K type strain sequencing project: providing services to taxonomists for standard genome sequencing and annotation.</title>
        <authorList>
            <consortium name="The Broad Institute Genomics Platform"/>
            <consortium name="The Broad Institute Genome Sequencing Center for Infectious Disease"/>
            <person name="Wu L."/>
            <person name="Ma J."/>
        </authorList>
    </citation>
    <scope>NUCLEOTIDE SEQUENCE [LARGE SCALE GENOMIC DNA]</scope>
    <source>
        <strain evidence="2">CCUG 55074</strain>
    </source>
</reference>
<evidence type="ECO:0008006" key="3">
    <source>
        <dbReference type="Google" id="ProtNLM"/>
    </source>
</evidence>
<name>A0ABW3T6R4_9CAUL</name>
<dbReference type="Gene3D" id="3.40.50.300">
    <property type="entry name" value="P-loop containing nucleotide triphosphate hydrolases"/>
    <property type="match status" value="1"/>
</dbReference>
<dbReference type="RefSeq" id="WP_374343510.1">
    <property type="nucleotide sequence ID" value="NZ_JBHTLQ010000067.1"/>
</dbReference>
<dbReference type="CDD" id="cd02019">
    <property type="entry name" value="NK"/>
    <property type="match status" value="1"/>
</dbReference>
<dbReference type="SUPFAM" id="SSF52540">
    <property type="entry name" value="P-loop containing nucleoside triphosphate hydrolases"/>
    <property type="match status" value="1"/>
</dbReference>
<dbReference type="InterPro" id="IPR052922">
    <property type="entry name" value="Cytidylate_Kinase-2"/>
</dbReference>
<dbReference type="PANTHER" id="PTHR37816">
    <property type="entry name" value="YALI0E33011P"/>
    <property type="match status" value="1"/>
</dbReference>
<proteinExistence type="predicted"/>
<comment type="caution">
    <text evidence="1">The sequence shown here is derived from an EMBL/GenBank/DDBJ whole genome shotgun (WGS) entry which is preliminary data.</text>
</comment>
<dbReference type="PANTHER" id="PTHR37816:SF1">
    <property type="entry name" value="TOXIN"/>
    <property type="match status" value="1"/>
</dbReference>
<dbReference type="Proteomes" id="UP001597216">
    <property type="component" value="Unassembled WGS sequence"/>
</dbReference>
<sequence>MRVSVVGGSGAGKTTFARKLAHAIGGTHIELDAINWQAGWRDLNTEDPEEFRRRTAQAVAAERWAACGNYSKVADLVRARATDLVWLDYPRWRIMGRVLRRSLARAIGGQELWEGTGNTETFARWLSKEHPIRWSWDTYAGRKVRYQAMMDGEEWAGLRVHRVTRPKEADALIRRFAAEARAS</sequence>
<dbReference type="InterPro" id="IPR027417">
    <property type="entry name" value="P-loop_NTPase"/>
</dbReference>